<dbReference type="Pfam" id="PF00561">
    <property type="entry name" value="Abhydrolase_1"/>
    <property type="match status" value="1"/>
</dbReference>
<dbReference type="InterPro" id="IPR029058">
    <property type="entry name" value="AB_hydrolase_fold"/>
</dbReference>
<organism evidence="2 3">
    <name type="scientific">Leptospira interrogans str. UI 12758</name>
    <dbReference type="NCBI Taxonomy" id="1049938"/>
    <lineage>
        <taxon>Bacteria</taxon>
        <taxon>Pseudomonadati</taxon>
        <taxon>Spirochaetota</taxon>
        <taxon>Spirochaetia</taxon>
        <taxon>Leptospirales</taxon>
        <taxon>Leptospiraceae</taxon>
        <taxon>Leptospira</taxon>
    </lineage>
</organism>
<dbReference type="AlphaFoldDB" id="A0A0E2DHX5"/>
<dbReference type="GO" id="GO:0016787">
    <property type="term" value="F:hydrolase activity"/>
    <property type="evidence" value="ECO:0007669"/>
    <property type="project" value="UniProtKB-KW"/>
</dbReference>
<gene>
    <name evidence="2" type="ORF">LEP1GSC105_3546</name>
</gene>
<proteinExistence type="predicted"/>
<dbReference type="PRINTS" id="PR00111">
    <property type="entry name" value="ABHYDROLASE"/>
</dbReference>
<evidence type="ECO:0000259" key="1">
    <source>
        <dbReference type="Pfam" id="PF00561"/>
    </source>
</evidence>
<dbReference type="InterPro" id="IPR050266">
    <property type="entry name" value="AB_hydrolase_sf"/>
</dbReference>
<dbReference type="Gene3D" id="3.40.50.1820">
    <property type="entry name" value="alpha/beta hydrolase"/>
    <property type="match status" value="1"/>
</dbReference>
<dbReference type="SUPFAM" id="SSF53474">
    <property type="entry name" value="alpha/beta-Hydrolases"/>
    <property type="match status" value="1"/>
</dbReference>
<protein>
    <submittedName>
        <fullName evidence="2">Alpha/beta hydrolase family protein</fullName>
    </submittedName>
</protein>
<dbReference type="GO" id="GO:0016020">
    <property type="term" value="C:membrane"/>
    <property type="evidence" value="ECO:0007669"/>
    <property type="project" value="TreeGrafter"/>
</dbReference>
<dbReference type="PANTHER" id="PTHR43798">
    <property type="entry name" value="MONOACYLGLYCEROL LIPASE"/>
    <property type="match status" value="1"/>
</dbReference>
<evidence type="ECO:0000313" key="3">
    <source>
        <dbReference type="Proteomes" id="UP000001340"/>
    </source>
</evidence>
<comment type="caution">
    <text evidence="2">The sequence shown here is derived from an EMBL/GenBank/DDBJ whole genome shotgun (WGS) entry which is preliminary data.</text>
</comment>
<evidence type="ECO:0000313" key="2">
    <source>
        <dbReference type="EMBL" id="EKR55246.1"/>
    </source>
</evidence>
<feature type="domain" description="AB hydrolase-1" evidence="1">
    <location>
        <begin position="64"/>
        <end position="288"/>
    </location>
</feature>
<accession>A0A0E2DHX5</accession>
<keyword evidence="2" id="KW-0378">Hydrolase</keyword>
<sequence length="301" mass="34706">MKDEYYKRNKKSILMKLIYGSFLNYYHWKKKKYMKEILGFRDLKVEIGGHSIYFLEKNPEKKNSILLIHGLLDSATGLRKVAPKIREDYRVLIPDIPGFGKSKLPNLKYLYQVNVFADLIYESIRKLNLTNTVLGGHSMGALISMHIALKDSEKRISKLVLMAPGGIPHPKRDEMKELLFPKTEEDLLKLIEALYYETPTLPGKIARKALIQSWNELPNQFLTVNTIEREEEIFLGKKLSAIQIPALILSGKEDPITDTTMIKKLHSYLKRSKLVLIPGAKHAIHMEKSDELSLEINRYLD</sequence>
<name>A0A0E2DHX5_LEPIR</name>
<dbReference type="EMBL" id="AHNR02000031">
    <property type="protein sequence ID" value="EKR55246.1"/>
    <property type="molecule type" value="Genomic_DNA"/>
</dbReference>
<reference evidence="2 3" key="1">
    <citation type="submission" date="2012-10" db="EMBL/GenBank/DDBJ databases">
        <authorList>
            <person name="Harkins D.M."/>
            <person name="Durkin A.S."/>
            <person name="Brinkac L.M."/>
            <person name="Haft D.H."/>
            <person name="Selengut J.D."/>
            <person name="Sanka R."/>
            <person name="DePew J."/>
            <person name="Purushe J."/>
            <person name="Chanthongthip A."/>
            <person name="Lattana O."/>
            <person name="Phetsouvanh R."/>
            <person name="Newton P.N."/>
            <person name="Vinetz J.M."/>
            <person name="Sutton G.G."/>
            <person name="Nierman W.C."/>
            <person name="Fouts D.E."/>
        </authorList>
    </citation>
    <scope>NUCLEOTIDE SEQUENCE [LARGE SCALE GENOMIC DNA]</scope>
    <source>
        <strain evidence="2 3">UI 12758</strain>
    </source>
</reference>
<dbReference type="InterPro" id="IPR000073">
    <property type="entry name" value="AB_hydrolase_1"/>
</dbReference>
<dbReference type="PANTHER" id="PTHR43798:SF33">
    <property type="entry name" value="HYDROLASE, PUTATIVE (AFU_ORTHOLOGUE AFUA_2G14860)-RELATED"/>
    <property type="match status" value="1"/>
</dbReference>
<dbReference type="Proteomes" id="UP000001340">
    <property type="component" value="Unassembled WGS sequence"/>
</dbReference>